<dbReference type="Gene3D" id="1.10.260.40">
    <property type="entry name" value="lambda repressor-like DNA-binding domains"/>
    <property type="match status" value="1"/>
</dbReference>
<organism evidence="1 2">
    <name type="scientific">Zhouia amylolytica</name>
    <dbReference type="NCBI Taxonomy" id="376730"/>
    <lineage>
        <taxon>Bacteria</taxon>
        <taxon>Pseudomonadati</taxon>
        <taxon>Bacteroidota</taxon>
        <taxon>Flavobacteriia</taxon>
        <taxon>Flavobacteriales</taxon>
        <taxon>Flavobacteriaceae</taxon>
        <taxon>Zhouia</taxon>
    </lineage>
</organism>
<accession>A0A1I6QS94</accession>
<dbReference type="EMBL" id="FPAG01000002">
    <property type="protein sequence ID" value="SFS55293.1"/>
    <property type="molecule type" value="Genomic_DNA"/>
</dbReference>
<protein>
    <recommendedName>
        <fullName evidence="3">HTH cro/C1-type domain-containing protein</fullName>
    </recommendedName>
</protein>
<sequence>MKELKAAYTKKFGEHLKELIQRHNTDVQTVASIGNIESKQVYRIISAENEPKITTLLPIAKGLGIEMKVLFDFDFDFSVEGFVEK</sequence>
<dbReference type="GO" id="GO:0003677">
    <property type="term" value="F:DNA binding"/>
    <property type="evidence" value="ECO:0007669"/>
    <property type="project" value="InterPro"/>
</dbReference>
<evidence type="ECO:0000313" key="1">
    <source>
        <dbReference type="EMBL" id="SFS55293.1"/>
    </source>
</evidence>
<reference evidence="1 2" key="1">
    <citation type="submission" date="2016-10" db="EMBL/GenBank/DDBJ databases">
        <authorList>
            <person name="de Groot N.N."/>
        </authorList>
    </citation>
    <scope>NUCLEOTIDE SEQUENCE [LARGE SCALE GENOMIC DNA]</scope>
    <source>
        <strain evidence="1 2">CGMCC 1.6114</strain>
    </source>
</reference>
<dbReference type="OrthoDB" id="1446321at2"/>
<dbReference type="InterPro" id="IPR010982">
    <property type="entry name" value="Lambda_DNA-bd_dom_sf"/>
</dbReference>
<dbReference type="SUPFAM" id="SSF47413">
    <property type="entry name" value="lambda repressor-like DNA-binding domains"/>
    <property type="match status" value="1"/>
</dbReference>
<name>A0A1I6QS94_9FLAO</name>
<proteinExistence type="predicted"/>
<dbReference type="Proteomes" id="UP000183209">
    <property type="component" value="Unassembled WGS sequence"/>
</dbReference>
<dbReference type="AlphaFoldDB" id="A0A1I6QS94"/>
<gene>
    <name evidence="1" type="ORF">SAMN04487906_0828</name>
</gene>
<dbReference type="RefSeq" id="WP_074977109.1">
    <property type="nucleotide sequence ID" value="NZ_FPAG01000002.1"/>
</dbReference>
<evidence type="ECO:0008006" key="3">
    <source>
        <dbReference type="Google" id="ProtNLM"/>
    </source>
</evidence>
<evidence type="ECO:0000313" key="2">
    <source>
        <dbReference type="Proteomes" id="UP000183209"/>
    </source>
</evidence>